<feature type="compositionally biased region" description="Low complexity" evidence="2">
    <location>
        <begin position="727"/>
        <end position="743"/>
    </location>
</feature>
<feature type="region of interest" description="Disordered" evidence="2">
    <location>
        <begin position="1126"/>
        <end position="1263"/>
    </location>
</feature>
<comment type="caution">
    <text evidence="4">The sequence shown here is derived from an EMBL/GenBank/DDBJ whole genome shotgun (WGS) entry which is preliminary data.</text>
</comment>
<dbReference type="STRING" id="105984.A0A427Y1Z2"/>
<dbReference type="GO" id="GO:0003677">
    <property type="term" value="F:DNA binding"/>
    <property type="evidence" value="ECO:0007669"/>
    <property type="project" value="InterPro"/>
</dbReference>
<evidence type="ECO:0000256" key="2">
    <source>
        <dbReference type="SAM" id="MobiDB-lite"/>
    </source>
</evidence>
<feature type="compositionally biased region" description="Low complexity" evidence="2">
    <location>
        <begin position="1160"/>
        <end position="1194"/>
    </location>
</feature>
<reference evidence="4 5" key="1">
    <citation type="submission" date="2018-11" db="EMBL/GenBank/DDBJ databases">
        <title>Genome sequence of Apiotrichum porosum DSM 27194.</title>
        <authorList>
            <person name="Aliyu H."/>
            <person name="Gorte O."/>
            <person name="Ochsenreither K."/>
        </authorList>
    </citation>
    <scope>NUCLEOTIDE SEQUENCE [LARGE SCALE GENOMIC DNA]</scope>
    <source>
        <strain evidence="4 5">DSM 27194</strain>
    </source>
</reference>
<feature type="region of interest" description="Disordered" evidence="2">
    <location>
        <begin position="1418"/>
        <end position="1443"/>
    </location>
</feature>
<feature type="coiled-coil region" evidence="1">
    <location>
        <begin position="888"/>
        <end position="915"/>
    </location>
</feature>
<organism evidence="4 5">
    <name type="scientific">Apiotrichum porosum</name>
    <dbReference type="NCBI Taxonomy" id="105984"/>
    <lineage>
        <taxon>Eukaryota</taxon>
        <taxon>Fungi</taxon>
        <taxon>Dikarya</taxon>
        <taxon>Basidiomycota</taxon>
        <taxon>Agaricomycotina</taxon>
        <taxon>Tremellomycetes</taxon>
        <taxon>Trichosporonales</taxon>
        <taxon>Trichosporonaceae</taxon>
        <taxon>Apiotrichum</taxon>
    </lineage>
</organism>
<dbReference type="PROSITE" id="PS51299">
    <property type="entry name" value="HTH_APSES"/>
    <property type="match status" value="1"/>
</dbReference>
<feature type="compositionally biased region" description="Pro residues" evidence="2">
    <location>
        <begin position="1033"/>
        <end position="1057"/>
    </location>
</feature>
<protein>
    <recommendedName>
        <fullName evidence="3">HTH APSES-type domain-containing protein</fullName>
    </recommendedName>
</protein>
<feature type="compositionally biased region" description="Low complexity" evidence="2">
    <location>
        <begin position="1207"/>
        <end position="1247"/>
    </location>
</feature>
<feature type="compositionally biased region" description="Polar residues" evidence="2">
    <location>
        <begin position="553"/>
        <end position="563"/>
    </location>
</feature>
<dbReference type="Proteomes" id="UP000279236">
    <property type="component" value="Unassembled WGS sequence"/>
</dbReference>
<dbReference type="RefSeq" id="XP_028478528.1">
    <property type="nucleotide sequence ID" value="XM_028622076.1"/>
</dbReference>
<dbReference type="InterPro" id="IPR003163">
    <property type="entry name" value="Tscrpt_reg_HTH_APSES-type"/>
</dbReference>
<sequence>MARLARPTATASNPSTPIPATTLSPALAGAVPSPSSGAAGVATPVAGPSRTRGTRSSARRSLAAAATAPSSSASASTSAAASPASSGGVDRIPKSHVAPKAHGLRNALNARDRTPCPFPSEFGGSEHCGVADEDEADDVLMAICAATAGLGNLALSPDELASIAFERGWLRPPSVAVAPATMIQNAIRMHQSRCSKATPTRRPLVQKYQLAGSTAEAVLGPALHPTAFEGPARPKGPVWFLSSEVGKAKWRNPFAGIVVPKTTVRKPAAPRPKTIKPKKEDTRRKDKKDKEQTPAAASAASDATVPPPVPRIKLRLSAAAGDATPGTTPGTPPATPGEDSDVGESMRSSRSVTVESSVTPMLFSTPPPPSRKHQRKHTSVLDSSDSDSSDSDDDMTAAAAASRHRQPRHIVLPPLAAGAGSTRFPPQAPPSRPAPPAHSPLGVLFFSPLTTATLPLPTLLQSPFPHHSLDNTIWAARNKTEPLAFDASSSSSDDELCEDWGNSSGLMIKADDDEVLSGSWPQDDDPKLSAATTAMRELFPYEEGAVANPCGPSFNQLDNRQGQSDSSSVADSSSTINAVFQGKLKNVACPAALPAWALSSPVSSPSMNGRSLPAFVETSPTQYLSRYARDVDRSMEMDVDVSPDDEAWLDESGQLPVHAEDTFSDVEVGSTLGGEITTPERDRQLQTAEWAQASSLLIKQEPEDYYPSPAATSSTEPDDTSLLFQASRESTASAPSPSSGSSELTPYEFDDSDNAQEFLLGPESLSIEELDEWLPCAAKVDRTPLRGRGRVARHDPSRCSGNWGSIGVNNPIIPLSGFIPKPTPPPLVRKRSLRSCTRRNRSTPRKADSRPTPVPSPVSSEVLVLETPTHPEPETIDIDIELEDAIGAADLEMARVEAEEREEQYRAQKRAEAEENHRRWQACRRAFADATASGSGSQSPVLSPPNPPAAEPHQSSPWIETPNNGSGTWGASDIVPDMTSSLTLSPLALQISPPPELTSLDPKALLSPPSQTTMMMLDSALSQVEIDQQHAAPPLPAPALPPPAPAATAPAPHPVPYHPVAIAPAQQPQQQQQQQPHRGHAQQHHHPIAPKPVNPSPPKHIAPRVVSPKVSHKPMPIAIAPAPVHPHEVKIAPRPEVKVAPKPEPRILPKPEPSKLVPKAASVPPIAPTPATTSAPATTPATATSSATSTSSTPAPTPAQVPTRTVSPIARTSTSSPATASVASSSSLSSAPSSTATSTTTTTASTPAPQPRPSTPSSGGTTKRLLPGIDACVIDNLPCYSHVWEAPKGPKCTVLRRLDTDFVNGTALLTALGVPPNKYAEYLQAPSPTLASHRTVPLISPQGHHHAPGVPGVWIPLVEARELARKLGLPDSKLLANILREDLFQLFKELAGISLRHTSSTESFGMPFVTQPHPRQMVPPANANSRSTPNLTALGGASAPNPTHMRPGVPAGAKGPLVRGPVAPPDGAPQPKRRRATVVVVGATGPAAATANAARQPINPAVPRAVPTAAAARPAPVVATAPGNAHAAPVAAVRQPVPPAAQVARPVVAPTPVAPAPTVLAAKAAPDPPKVAPKVAPLMAVAPPPAAPRRTRASLGAAVGAK</sequence>
<dbReference type="InterPro" id="IPR036887">
    <property type="entry name" value="HTH_APSES_sf"/>
</dbReference>
<feature type="compositionally biased region" description="Low complexity" evidence="2">
    <location>
        <begin position="318"/>
        <end position="329"/>
    </location>
</feature>
<evidence type="ECO:0000259" key="3">
    <source>
        <dbReference type="PROSITE" id="PS51299"/>
    </source>
</evidence>
<feature type="compositionally biased region" description="Low complexity" evidence="2">
    <location>
        <begin position="23"/>
        <end position="88"/>
    </location>
</feature>
<feature type="region of interest" description="Disordered" evidence="2">
    <location>
        <begin position="261"/>
        <end position="439"/>
    </location>
</feature>
<feature type="compositionally biased region" description="Basic and acidic residues" evidence="2">
    <location>
        <begin position="277"/>
        <end position="292"/>
    </location>
</feature>
<dbReference type="Gene3D" id="3.10.260.10">
    <property type="entry name" value="Transcription regulator HTH, APSES-type DNA-binding domain"/>
    <property type="match status" value="1"/>
</dbReference>
<feature type="compositionally biased region" description="Polar residues" evidence="2">
    <location>
        <begin position="1422"/>
        <end position="1431"/>
    </location>
</feature>
<feature type="compositionally biased region" description="Polar residues" evidence="2">
    <location>
        <begin position="9"/>
        <end position="22"/>
    </location>
</feature>
<dbReference type="OrthoDB" id="5597783at2759"/>
<feature type="compositionally biased region" description="Basic and acidic residues" evidence="2">
    <location>
        <begin position="1126"/>
        <end position="1153"/>
    </location>
</feature>
<evidence type="ECO:0000256" key="1">
    <source>
        <dbReference type="SAM" id="Coils"/>
    </source>
</evidence>
<feature type="domain" description="HTH APSES-type" evidence="3">
    <location>
        <begin position="1268"/>
        <end position="1391"/>
    </location>
</feature>
<keyword evidence="5" id="KW-1185">Reference proteome</keyword>
<feature type="compositionally biased region" description="Pro residues" evidence="2">
    <location>
        <begin position="426"/>
        <end position="438"/>
    </location>
</feature>
<feature type="compositionally biased region" description="Low complexity" evidence="2">
    <location>
        <begin position="1058"/>
        <end position="1076"/>
    </location>
</feature>
<feature type="region of interest" description="Disordered" evidence="2">
    <location>
        <begin position="727"/>
        <end position="749"/>
    </location>
</feature>
<feature type="region of interest" description="Disordered" evidence="2">
    <location>
        <begin position="1"/>
        <end position="113"/>
    </location>
</feature>
<dbReference type="SUPFAM" id="SSF54616">
    <property type="entry name" value="DNA-binding domain of Mlu1-box binding protein MBP1"/>
    <property type="match status" value="1"/>
</dbReference>
<dbReference type="EMBL" id="RSCE01000003">
    <property type="protein sequence ID" value="RSH85080.1"/>
    <property type="molecule type" value="Genomic_DNA"/>
</dbReference>
<feature type="region of interest" description="Disordered" evidence="2">
    <location>
        <begin position="1032"/>
        <end position="1110"/>
    </location>
</feature>
<feature type="region of interest" description="Disordered" evidence="2">
    <location>
        <begin position="550"/>
        <end position="571"/>
    </location>
</feature>
<feature type="region of interest" description="Disordered" evidence="2">
    <location>
        <begin position="1582"/>
        <end position="1602"/>
    </location>
</feature>
<feature type="region of interest" description="Disordered" evidence="2">
    <location>
        <begin position="928"/>
        <end position="969"/>
    </location>
</feature>
<evidence type="ECO:0000313" key="5">
    <source>
        <dbReference type="Proteomes" id="UP000279236"/>
    </source>
</evidence>
<feature type="compositionally biased region" description="Basic residues" evidence="2">
    <location>
        <begin position="1077"/>
        <end position="1088"/>
    </location>
</feature>
<evidence type="ECO:0000313" key="4">
    <source>
        <dbReference type="EMBL" id="RSH85080.1"/>
    </source>
</evidence>
<feature type="compositionally biased region" description="Low complexity" evidence="2">
    <location>
        <begin position="345"/>
        <end position="359"/>
    </location>
</feature>
<feature type="compositionally biased region" description="Polar residues" evidence="2">
    <location>
        <begin position="932"/>
        <end position="941"/>
    </location>
</feature>
<feature type="compositionally biased region" description="Basic residues" evidence="2">
    <location>
        <begin position="828"/>
        <end position="844"/>
    </location>
</feature>
<accession>A0A427Y1Z2</accession>
<feature type="compositionally biased region" description="Low complexity" evidence="2">
    <location>
        <begin position="293"/>
        <end position="304"/>
    </location>
</feature>
<feature type="compositionally biased region" description="Acidic residues" evidence="2">
    <location>
        <begin position="384"/>
        <end position="395"/>
    </location>
</feature>
<proteinExistence type="predicted"/>
<gene>
    <name evidence="4" type="ORF">EHS24_006673</name>
</gene>
<name>A0A427Y1Z2_9TREE</name>
<feature type="compositionally biased region" description="Pro residues" evidence="2">
    <location>
        <begin position="1089"/>
        <end position="1100"/>
    </location>
</feature>
<feature type="compositionally biased region" description="Polar residues" evidence="2">
    <location>
        <begin position="953"/>
        <end position="966"/>
    </location>
</feature>
<feature type="region of interest" description="Disordered" evidence="2">
    <location>
        <begin position="820"/>
        <end position="862"/>
    </location>
</feature>
<keyword evidence="1" id="KW-0175">Coiled coil</keyword>
<dbReference type="GeneID" id="39591216"/>